<comment type="caution">
    <text evidence="8">The sequence shown here is derived from an EMBL/GenBank/DDBJ whole genome shotgun (WGS) entry which is preliminary data.</text>
</comment>
<protein>
    <submittedName>
        <fullName evidence="8">Uncharacterized protein</fullName>
    </submittedName>
</protein>
<evidence type="ECO:0000256" key="2">
    <source>
        <dbReference type="ARBA" id="ARBA00009583"/>
    </source>
</evidence>
<gene>
    <name evidence="8" type="ORF">PEVE_00021960</name>
</gene>
<feature type="chain" id="PRO_5045942226" evidence="7">
    <location>
        <begin position="20"/>
        <end position="325"/>
    </location>
</feature>
<evidence type="ECO:0000256" key="1">
    <source>
        <dbReference type="ARBA" id="ARBA00004141"/>
    </source>
</evidence>
<feature type="transmembrane region" description="Helical" evidence="6">
    <location>
        <begin position="249"/>
        <end position="267"/>
    </location>
</feature>
<organism evidence="8 9">
    <name type="scientific">Porites evermanni</name>
    <dbReference type="NCBI Taxonomy" id="104178"/>
    <lineage>
        <taxon>Eukaryota</taxon>
        <taxon>Metazoa</taxon>
        <taxon>Cnidaria</taxon>
        <taxon>Anthozoa</taxon>
        <taxon>Hexacorallia</taxon>
        <taxon>Scleractinia</taxon>
        <taxon>Fungiina</taxon>
        <taxon>Poritidae</taxon>
        <taxon>Porites</taxon>
    </lineage>
</organism>
<keyword evidence="3 6" id="KW-0812">Transmembrane</keyword>
<feature type="transmembrane region" description="Helical" evidence="6">
    <location>
        <begin position="71"/>
        <end position="90"/>
    </location>
</feature>
<keyword evidence="5 6" id="KW-0472">Membrane</keyword>
<feature type="signal peptide" evidence="7">
    <location>
        <begin position="1"/>
        <end position="19"/>
    </location>
</feature>
<dbReference type="PANTHER" id="PTHR31893:SF5">
    <property type="entry name" value="TRANSMEMBRANE PROTEIN 151 HOMOLOG"/>
    <property type="match status" value="1"/>
</dbReference>
<evidence type="ECO:0000256" key="3">
    <source>
        <dbReference type="ARBA" id="ARBA00022692"/>
    </source>
</evidence>
<name>A0ABN8SIV5_9CNID</name>
<dbReference type="PANTHER" id="PTHR31893">
    <property type="entry name" value="TRANSMEMBRANE PROTEIN 151 HOMOLOG"/>
    <property type="match status" value="1"/>
</dbReference>
<feature type="transmembrane region" description="Helical" evidence="6">
    <location>
        <begin position="40"/>
        <end position="59"/>
    </location>
</feature>
<dbReference type="InterPro" id="IPR026767">
    <property type="entry name" value="Tmem151"/>
</dbReference>
<keyword evidence="9" id="KW-1185">Reference proteome</keyword>
<proteinExistence type="inferred from homology"/>
<comment type="similarity">
    <text evidence="2">Belongs to the TMEM151 family.</text>
</comment>
<reference evidence="8 9" key="1">
    <citation type="submission" date="2022-05" db="EMBL/GenBank/DDBJ databases">
        <authorList>
            <consortium name="Genoscope - CEA"/>
            <person name="William W."/>
        </authorList>
    </citation>
    <scope>NUCLEOTIDE SEQUENCE [LARGE SCALE GENOMIC DNA]</scope>
</reference>
<accession>A0ABN8SIV5</accession>
<dbReference type="Proteomes" id="UP001159427">
    <property type="component" value="Unassembled WGS sequence"/>
</dbReference>
<keyword evidence="4 6" id="KW-1133">Transmembrane helix</keyword>
<evidence type="ECO:0000256" key="6">
    <source>
        <dbReference type="SAM" id="Phobius"/>
    </source>
</evidence>
<sequence>MAVLRLIPLLLFFLEEVISWCAFCACSRVYGRWKASAIFSIWRYFSFYICLFSLVFLVLNQVEEAFIPQELVALMVICYIVVIVESHFSLDLQYLKNILEDETVSEYIDRQRLLRPDISVSVESYHYEAVKDFYQPWTKKEITFQKIEKFSYTAMVDDSTYSRYPALLACTAGSKAAAGRVTIDHKVFLGDQPTQEEFIRLRTAMLPKVPPESRDKITDLVVQAEIPGAKRKILCCPSSRSMPFWMRPSFFWIATFLMIGWPYRWLFRAKTDEIHLSLTKKVYKNATPDEECLYRIPERAIKERSGAPNEIIVQNHLNIALVNVL</sequence>
<evidence type="ECO:0000313" key="9">
    <source>
        <dbReference type="Proteomes" id="UP001159427"/>
    </source>
</evidence>
<evidence type="ECO:0000256" key="4">
    <source>
        <dbReference type="ARBA" id="ARBA00022989"/>
    </source>
</evidence>
<evidence type="ECO:0000256" key="5">
    <source>
        <dbReference type="ARBA" id="ARBA00023136"/>
    </source>
</evidence>
<dbReference type="EMBL" id="CALNXI010002935">
    <property type="protein sequence ID" value="CAH3191487.1"/>
    <property type="molecule type" value="Genomic_DNA"/>
</dbReference>
<evidence type="ECO:0000313" key="8">
    <source>
        <dbReference type="EMBL" id="CAH3191487.1"/>
    </source>
</evidence>
<comment type="subcellular location">
    <subcellularLocation>
        <location evidence="1">Membrane</location>
        <topology evidence="1">Multi-pass membrane protein</topology>
    </subcellularLocation>
</comment>
<keyword evidence="7" id="KW-0732">Signal</keyword>
<evidence type="ECO:0000256" key="7">
    <source>
        <dbReference type="SAM" id="SignalP"/>
    </source>
</evidence>